<sequence>MYHNSTQKKCWTFHNEEELETMRTEANQTFRAKLFGSGKFPPNDSTHLLEPHEEEVLRKYYEKRLLDFCNAFKPVMPKSVVGTASMFFKRFYLNNSLMEYHPRTIMLTCVYLACKVDEFNVSSSQFVSNLWDSPAGQEKALEQILEYELLLIQQLNFHLIVHNPFRPFEGFLIDLKARYSALENPEVLRKMADEFLNRGTMTDAGLLFPPSLIAITAIHSSASRAGINMDGYLMESLLLRDDRDCLSRLVEAIRLREKAADELISWTNKKSIKTLVKKYDPPKPDEVNLLKQKLERFHSLDLGFSTNLKRKKGYEEDGIISKKTKMEEEEWSDEDLADTM</sequence>
<dbReference type="InterPro" id="IPR031658">
    <property type="entry name" value="Cyclin_C_2"/>
</dbReference>
<evidence type="ECO:0000313" key="9">
    <source>
        <dbReference type="Ensembl" id="ENSCMIP00000015958.1"/>
    </source>
</evidence>
<evidence type="ECO:0000313" key="10">
    <source>
        <dbReference type="Proteomes" id="UP000314986"/>
    </source>
</evidence>
<keyword evidence="4" id="KW-0131">Cell cycle</keyword>
<evidence type="ECO:0000259" key="8">
    <source>
        <dbReference type="SMART" id="SM00385"/>
    </source>
</evidence>
<dbReference type="SUPFAM" id="SSF47954">
    <property type="entry name" value="Cyclin-like"/>
    <property type="match status" value="2"/>
</dbReference>
<reference evidence="9" key="4">
    <citation type="submission" date="2025-08" db="UniProtKB">
        <authorList>
            <consortium name="Ensembl"/>
        </authorList>
    </citation>
    <scope>IDENTIFICATION</scope>
</reference>
<dbReference type="GO" id="GO:0006357">
    <property type="term" value="P:regulation of transcription by RNA polymerase II"/>
    <property type="evidence" value="ECO:0007669"/>
    <property type="project" value="InterPro"/>
</dbReference>
<dbReference type="CDD" id="cd20524">
    <property type="entry name" value="CYCLIN_CCNH_rpt1"/>
    <property type="match status" value="1"/>
</dbReference>
<evidence type="ECO:0000256" key="4">
    <source>
        <dbReference type="ARBA" id="ARBA00023306"/>
    </source>
</evidence>
<dbReference type="Proteomes" id="UP000314986">
    <property type="component" value="Unassembled WGS sequence"/>
</dbReference>
<reference evidence="10" key="2">
    <citation type="journal article" date="2007" name="PLoS Biol.">
        <title>Survey sequencing and comparative analysis of the elephant shark (Callorhinchus milii) genome.</title>
        <authorList>
            <person name="Venkatesh B."/>
            <person name="Kirkness E.F."/>
            <person name="Loh Y.H."/>
            <person name="Halpern A.L."/>
            <person name="Lee A.P."/>
            <person name="Johnson J."/>
            <person name="Dandona N."/>
            <person name="Viswanathan L.D."/>
            <person name="Tay A."/>
            <person name="Venter J.C."/>
            <person name="Strausberg R.L."/>
            <person name="Brenner S."/>
        </authorList>
    </citation>
    <scope>NUCLEOTIDE SEQUENCE [LARGE SCALE GENOMIC DNA]</scope>
</reference>
<dbReference type="Ensembl" id="ENSCMIT00000016285.1">
    <property type="protein sequence ID" value="ENSCMIP00000015958.1"/>
    <property type="gene ID" value="ENSCMIG00000007737.1"/>
</dbReference>
<dbReference type="InterPro" id="IPR027081">
    <property type="entry name" value="CyclinH/Ccl1"/>
</dbReference>
<comment type="subunit">
    <text evidence="6">Associates primarily with CDK7 and MAT1 to form the CAK complex. CAK can further associate with the core-TFIIH to form the TFIIH basal transcription factor.</text>
</comment>
<dbReference type="NCBIfam" id="TIGR00569">
    <property type="entry name" value="ccl1"/>
    <property type="match status" value="1"/>
</dbReference>
<evidence type="ECO:0000256" key="7">
    <source>
        <dbReference type="RuleBase" id="RU000383"/>
    </source>
</evidence>
<dbReference type="InterPro" id="IPR036915">
    <property type="entry name" value="Cyclin-like_sf"/>
</dbReference>
<evidence type="ECO:0000256" key="3">
    <source>
        <dbReference type="ARBA" id="ARBA00023127"/>
    </source>
</evidence>
<dbReference type="GO" id="GO:0006351">
    <property type="term" value="P:DNA-templated transcription"/>
    <property type="evidence" value="ECO:0007669"/>
    <property type="project" value="InterPro"/>
</dbReference>
<keyword evidence="10" id="KW-1185">Reference proteome</keyword>
<dbReference type="GO" id="GO:0016538">
    <property type="term" value="F:cyclin-dependent protein serine/threonine kinase regulator activity"/>
    <property type="evidence" value="ECO:0007669"/>
    <property type="project" value="InterPro"/>
</dbReference>
<protein>
    <recommendedName>
        <fullName evidence="2">Cyclin-H</fullName>
    </recommendedName>
</protein>
<dbReference type="GO" id="GO:0070985">
    <property type="term" value="C:transcription factor TFIIK complex"/>
    <property type="evidence" value="ECO:0007669"/>
    <property type="project" value="InterPro"/>
</dbReference>
<dbReference type="STRING" id="7868.ENSCMIP00000015958"/>
<organism evidence="9 10">
    <name type="scientific">Callorhinchus milii</name>
    <name type="common">Ghost shark</name>
    <dbReference type="NCBI Taxonomy" id="7868"/>
    <lineage>
        <taxon>Eukaryota</taxon>
        <taxon>Metazoa</taxon>
        <taxon>Chordata</taxon>
        <taxon>Craniata</taxon>
        <taxon>Vertebrata</taxon>
        <taxon>Chondrichthyes</taxon>
        <taxon>Holocephali</taxon>
        <taxon>Chimaeriformes</taxon>
        <taxon>Callorhinchidae</taxon>
        <taxon>Callorhinchus</taxon>
    </lineage>
</organism>
<dbReference type="FunFam" id="1.10.472.10:FF:000029">
    <property type="entry name" value="Cyclin h"/>
    <property type="match status" value="1"/>
</dbReference>
<name>A0A4W3HG66_CALMI</name>
<evidence type="ECO:0000256" key="5">
    <source>
        <dbReference type="ARBA" id="ARBA00025343"/>
    </source>
</evidence>
<evidence type="ECO:0000256" key="1">
    <source>
        <dbReference type="ARBA" id="ARBA00008638"/>
    </source>
</evidence>
<comment type="function">
    <text evidence="5">Regulates CDK7, the catalytic subunit of the CDK-activating kinase (CAK) enzymatic complex. CAK activates the cyclin-associated kinases CDK1, CDK2, CDK4 and CDK6 by threonine phosphorylation. CAK complexed to the core-TFIIH basal transcription factor activates RNA polymerase II by serine phosphorylation of the repetitive C-terminal domain (CTD) of its large subunit (POLR2A), allowing its escape from the promoter and elongation of the transcripts. Involved in cell cycle control and in RNA transcription by RNA polymerase II. Its expression and activity are constant throughout the cell cycle.</text>
</comment>
<dbReference type="InterPro" id="IPR043198">
    <property type="entry name" value="Cyclin/Ssn8"/>
</dbReference>
<dbReference type="InterPro" id="IPR006671">
    <property type="entry name" value="Cyclin_N"/>
</dbReference>
<dbReference type="PANTHER" id="PTHR10026">
    <property type="entry name" value="CYCLIN"/>
    <property type="match status" value="1"/>
</dbReference>
<dbReference type="Gene3D" id="1.10.472.10">
    <property type="entry name" value="Cyclin-like"/>
    <property type="match status" value="1"/>
</dbReference>
<dbReference type="AlphaFoldDB" id="A0A4W3HG66"/>
<reference evidence="9" key="5">
    <citation type="submission" date="2025-09" db="UniProtKB">
        <authorList>
            <consortium name="Ensembl"/>
        </authorList>
    </citation>
    <scope>IDENTIFICATION</scope>
</reference>
<dbReference type="InterPro" id="IPR013763">
    <property type="entry name" value="Cyclin-like_dom"/>
</dbReference>
<dbReference type="CDD" id="cd20525">
    <property type="entry name" value="CYCLIN_CCNH_rpt2"/>
    <property type="match status" value="1"/>
</dbReference>
<dbReference type="OMA" id="FRVEQNT"/>
<comment type="similarity">
    <text evidence="1">Belongs to the cyclin family. Cyclin C subfamily.</text>
</comment>
<keyword evidence="3 7" id="KW-0195">Cyclin</keyword>
<reference evidence="10" key="1">
    <citation type="journal article" date="2006" name="Science">
        <title>Ancient noncoding elements conserved in the human genome.</title>
        <authorList>
            <person name="Venkatesh B."/>
            <person name="Kirkness E.F."/>
            <person name="Loh Y.H."/>
            <person name="Halpern A.L."/>
            <person name="Lee A.P."/>
            <person name="Johnson J."/>
            <person name="Dandona N."/>
            <person name="Viswanathan L.D."/>
            <person name="Tay A."/>
            <person name="Venter J.C."/>
            <person name="Strausberg R.L."/>
            <person name="Brenner S."/>
        </authorList>
    </citation>
    <scope>NUCLEOTIDE SEQUENCE [LARGE SCALE GENOMIC DNA]</scope>
</reference>
<dbReference type="SMART" id="SM00385">
    <property type="entry name" value="CYCLIN"/>
    <property type="match status" value="1"/>
</dbReference>
<evidence type="ECO:0000256" key="6">
    <source>
        <dbReference type="ARBA" id="ARBA00026042"/>
    </source>
</evidence>
<dbReference type="GeneTree" id="ENSGT00390000008634"/>
<dbReference type="Pfam" id="PF00134">
    <property type="entry name" value="Cyclin_N"/>
    <property type="match status" value="1"/>
</dbReference>
<reference evidence="10" key="3">
    <citation type="journal article" date="2014" name="Nature">
        <title>Elephant shark genome provides unique insights into gnathostome evolution.</title>
        <authorList>
            <consortium name="International Elephant Shark Genome Sequencing Consortium"/>
            <person name="Venkatesh B."/>
            <person name="Lee A.P."/>
            <person name="Ravi V."/>
            <person name="Maurya A.K."/>
            <person name="Lian M.M."/>
            <person name="Swann J.B."/>
            <person name="Ohta Y."/>
            <person name="Flajnik M.F."/>
            <person name="Sutoh Y."/>
            <person name="Kasahara M."/>
            <person name="Hoon S."/>
            <person name="Gangu V."/>
            <person name="Roy S.W."/>
            <person name="Irimia M."/>
            <person name="Korzh V."/>
            <person name="Kondrychyn I."/>
            <person name="Lim Z.W."/>
            <person name="Tay B.H."/>
            <person name="Tohari S."/>
            <person name="Kong K.W."/>
            <person name="Ho S."/>
            <person name="Lorente-Galdos B."/>
            <person name="Quilez J."/>
            <person name="Marques-Bonet T."/>
            <person name="Raney B.J."/>
            <person name="Ingham P.W."/>
            <person name="Tay A."/>
            <person name="Hillier L.W."/>
            <person name="Minx P."/>
            <person name="Boehm T."/>
            <person name="Wilson R.K."/>
            <person name="Brenner S."/>
            <person name="Warren W.C."/>
        </authorList>
    </citation>
    <scope>NUCLEOTIDE SEQUENCE [LARGE SCALE GENOMIC DNA]</scope>
</reference>
<accession>A0A4W3HG66</accession>
<proteinExistence type="inferred from homology"/>
<evidence type="ECO:0000256" key="2">
    <source>
        <dbReference type="ARBA" id="ARBA00019496"/>
    </source>
</evidence>
<dbReference type="InParanoid" id="A0A4W3HG66"/>
<dbReference type="Pfam" id="PF16899">
    <property type="entry name" value="Cyclin_C_2"/>
    <property type="match status" value="1"/>
</dbReference>
<gene>
    <name evidence="9" type="primary">ccnh</name>
</gene>
<feature type="domain" description="Cyclin-like" evidence="8">
    <location>
        <begin position="63"/>
        <end position="153"/>
    </location>
</feature>